<dbReference type="AlphaFoldDB" id="A0A133UKV1"/>
<keyword evidence="2" id="KW-1185">Reference proteome</keyword>
<sequence>MNEIDSNLSRMHRQIVKSARRLLPEIAEKECPAREGDICKEIGEKCGFSICPMIERIADEDGC</sequence>
<dbReference type="Proteomes" id="UP000070284">
    <property type="component" value="Unassembled WGS sequence"/>
</dbReference>
<reference evidence="1 2" key="1">
    <citation type="journal article" date="2016" name="Sci. Rep.">
        <title>Metabolic traits of an uncultured archaeal lineage -MSBL1- from brine pools of the Red Sea.</title>
        <authorList>
            <person name="Mwirichia R."/>
            <person name="Alam I."/>
            <person name="Rashid M."/>
            <person name="Vinu M."/>
            <person name="Ba-Alawi W."/>
            <person name="Anthony Kamau A."/>
            <person name="Kamanda Ngugi D."/>
            <person name="Goker M."/>
            <person name="Klenk H.P."/>
            <person name="Bajic V."/>
            <person name="Stingl U."/>
        </authorList>
    </citation>
    <scope>NUCLEOTIDE SEQUENCE [LARGE SCALE GENOMIC DNA]</scope>
    <source>
        <strain evidence="1">SCGC-AAA259E19</strain>
    </source>
</reference>
<dbReference type="EMBL" id="LHXO01000036">
    <property type="protein sequence ID" value="KXA94858.1"/>
    <property type="molecule type" value="Genomic_DNA"/>
</dbReference>
<accession>A0A133UKV1</accession>
<comment type="caution">
    <text evidence="1">The sequence shown here is derived from an EMBL/GenBank/DDBJ whole genome shotgun (WGS) entry which is preliminary data.</text>
</comment>
<proteinExistence type="predicted"/>
<organism evidence="1 2">
    <name type="scientific">candidate division MSBL1 archaeon SCGC-AAA259E19</name>
    <dbReference type="NCBI Taxonomy" id="1698264"/>
    <lineage>
        <taxon>Archaea</taxon>
        <taxon>Methanobacteriati</taxon>
        <taxon>Methanobacteriota</taxon>
        <taxon>candidate division MSBL1</taxon>
    </lineage>
</organism>
<protein>
    <submittedName>
        <fullName evidence="1">Uncharacterized protein</fullName>
    </submittedName>
</protein>
<evidence type="ECO:0000313" key="2">
    <source>
        <dbReference type="Proteomes" id="UP000070284"/>
    </source>
</evidence>
<gene>
    <name evidence="1" type="ORF">AKJ65_03275</name>
</gene>
<name>A0A133UKV1_9EURY</name>
<evidence type="ECO:0000313" key="1">
    <source>
        <dbReference type="EMBL" id="KXA94858.1"/>
    </source>
</evidence>